<dbReference type="SUPFAM" id="SSF55785">
    <property type="entry name" value="PYP-like sensor domain (PAS domain)"/>
    <property type="match status" value="3"/>
</dbReference>
<dbReference type="SUPFAM" id="SSF55073">
    <property type="entry name" value="Nucleotide cyclase"/>
    <property type="match status" value="1"/>
</dbReference>
<gene>
    <name evidence="5" type="ORF">F1189_21990</name>
</gene>
<evidence type="ECO:0000259" key="3">
    <source>
        <dbReference type="PROSITE" id="PS50883"/>
    </source>
</evidence>
<dbReference type="InterPro" id="IPR054327">
    <property type="entry name" value="His-kinase-like_sensor"/>
</dbReference>
<keyword evidence="6" id="KW-1185">Reference proteome</keyword>
<evidence type="ECO:0000313" key="6">
    <source>
        <dbReference type="Proteomes" id="UP000325255"/>
    </source>
</evidence>
<proteinExistence type="predicted"/>
<accession>A0A5M6INL8</accession>
<dbReference type="Gene3D" id="3.20.20.450">
    <property type="entry name" value="EAL domain"/>
    <property type="match status" value="1"/>
</dbReference>
<dbReference type="InterPro" id="IPR035965">
    <property type="entry name" value="PAS-like_dom_sf"/>
</dbReference>
<keyword evidence="1" id="KW-0472">Membrane</keyword>
<keyword evidence="1" id="KW-0812">Transmembrane</keyword>
<organism evidence="5 6">
    <name type="scientific">Rhodovastum atsumiense</name>
    <dbReference type="NCBI Taxonomy" id="504468"/>
    <lineage>
        <taxon>Bacteria</taxon>
        <taxon>Pseudomonadati</taxon>
        <taxon>Pseudomonadota</taxon>
        <taxon>Alphaproteobacteria</taxon>
        <taxon>Acetobacterales</taxon>
        <taxon>Acetobacteraceae</taxon>
        <taxon>Rhodovastum</taxon>
    </lineage>
</organism>
<keyword evidence="1" id="KW-1133">Transmembrane helix</keyword>
<dbReference type="InterPro" id="IPR000160">
    <property type="entry name" value="GGDEF_dom"/>
</dbReference>
<dbReference type="InterPro" id="IPR035919">
    <property type="entry name" value="EAL_sf"/>
</dbReference>
<dbReference type="InterPro" id="IPR052155">
    <property type="entry name" value="Biofilm_reg_signaling"/>
</dbReference>
<feature type="domain" description="PAC" evidence="2">
    <location>
        <begin position="446"/>
        <end position="499"/>
    </location>
</feature>
<dbReference type="AlphaFoldDB" id="A0A5M6INL8"/>
<dbReference type="Pfam" id="PF00990">
    <property type="entry name" value="GGDEF"/>
    <property type="match status" value="1"/>
</dbReference>
<dbReference type="InterPro" id="IPR000014">
    <property type="entry name" value="PAS"/>
</dbReference>
<dbReference type="SMART" id="SM00052">
    <property type="entry name" value="EAL"/>
    <property type="match status" value="1"/>
</dbReference>
<dbReference type="Gene3D" id="3.30.70.270">
    <property type="match status" value="1"/>
</dbReference>
<dbReference type="InterPro" id="IPR043128">
    <property type="entry name" value="Rev_trsase/Diguanyl_cyclase"/>
</dbReference>
<dbReference type="CDD" id="cd00130">
    <property type="entry name" value="PAS"/>
    <property type="match status" value="1"/>
</dbReference>
<evidence type="ECO:0000256" key="1">
    <source>
        <dbReference type="SAM" id="Phobius"/>
    </source>
</evidence>
<dbReference type="PANTHER" id="PTHR44757">
    <property type="entry name" value="DIGUANYLATE CYCLASE DGCP"/>
    <property type="match status" value="1"/>
</dbReference>
<evidence type="ECO:0000259" key="2">
    <source>
        <dbReference type="PROSITE" id="PS50113"/>
    </source>
</evidence>
<reference evidence="5 6" key="1">
    <citation type="submission" date="2019-09" db="EMBL/GenBank/DDBJ databases">
        <title>Genome sequence of Rhodovastum atsumiense, a diverse member of the Acetobacteraceae family of non-sulfur purple photosynthetic bacteria.</title>
        <authorList>
            <person name="Meyer T."/>
            <person name="Kyndt J."/>
        </authorList>
    </citation>
    <scope>NUCLEOTIDE SEQUENCE [LARGE SCALE GENOMIC DNA]</scope>
    <source>
        <strain evidence="5 6">DSM 21279</strain>
    </source>
</reference>
<dbReference type="InterPro" id="IPR000700">
    <property type="entry name" value="PAS-assoc_C"/>
</dbReference>
<name>A0A5M6INL8_9PROT</name>
<comment type="caution">
    <text evidence="5">The sequence shown here is derived from an EMBL/GenBank/DDBJ whole genome shotgun (WGS) entry which is preliminary data.</text>
</comment>
<dbReference type="SMART" id="SM00086">
    <property type="entry name" value="PAC"/>
    <property type="match status" value="3"/>
</dbReference>
<feature type="domain" description="GGDEF" evidence="4">
    <location>
        <begin position="783"/>
        <end position="916"/>
    </location>
</feature>
<dbReference type="Gene3D" id="2.10.70.100">
    <property type="match status" value="2"/>
</dbReference>
<dbReference type="Pfam" id="PF00563">
    <property type="entry name" value="EAL"/>
    <property type="match status" value="1"/>
</dbReference>
<feature type="domain" description="PAC" evidence="2">
    <location>
        <begin position="576"/>
        <end position="629"/>
    </location>
</feature>
<feature type="domain" description="PAC" evidence="2">
    <location>
        <begin position="699"/>
        <end position="752"/>
    </location>
</feature>
<feature type="domain" description="EAL" evidence="3">
    <location>
        <begin position="925"/>
        <end position="1175"/>
    </location>
</feature>
<dbReference type="GO" id="GO:0003824">
    <property type="term" value="F:catalytic activity"/>
    <property type="evidence" value="ECO:0007669"/>
    <property type="project" value="UniProtKB-ARBA"/>
</dbReference>
<evidence type="ECO:0000259" key="4">
    <source>
        <dbReference type="PROSITE" id="PS50887"/>
    </source>
</evidence>
<dbReference type="Pfam" id="PF22588">
    <property type="entry name" value="dCache_1_like"/>
    <property type="match status" value="1"/>
</dbReference>
<dbReference type="CDD" id="cd01949">
    <property type="entry name" value="GGDEF"/>
    <property type="match status" value="1"/>
</dbReference>
<feature type="transmembrane region" description="Helical" evidence="1">
    <location>
        <begin position="49"/>
        <end position="72"/>
    </location>
</feature>
<sequence length="1178" mass="129356">MGWQGVPVVLSRLDLTGRTLLRDTVGKLRAGRLRLSRPGKPAPREDRGALWRALIGGALGLIIAAATGIYLAQQREELLSDTGREMQNLALAVGNWAEDSFRTIDLVTAELAAWIRAEGIDTPQEFHERLRTRAAHTGLRARIAALPRVHELMVVDADGRMVATSAAWPPPDATLAGQEVLEALRERPGPDTVLGTPVRDREGHWAVPFSRWVGDADGTLLGAVVVIIDLGFFEDFFARLTQGPGSTVALYRRDGMLLVRYPRLEHLIATSFGETAKFRQGLTVGPSSAVRGPSLLDGVERISGVRVGTITPLVLVTSRTLEDVLAPWRRDAWHFGLGVLLLEALTLGAVLLANRLASARQRERNARALEYRMALDAVFANATAGLVEADTATGRFLRVNRRYCELTGRTEAELCRGMTPFDVVHPADRNRVLAFWRAAQVNASRFDAELRYLRPDGTVVWGRVSVGISARGPGGKPLRHIGIVQDITALRAATERLRASEGLLRLGMETSRIGTYIHDLTTGAISCDAGVRALHGLPAGEAPISLRSWLATLLPVDRRRVLAAIADALVRRRPDLTLAYRIRRPGESKLRHIELRTHFSYDANGRPVSDIGAVIDVTDSREAEALLRLSLEAGHIGIFHHDFVTDLVHCSPEARAMIGLPAGEAPLTAAQWWGPMLPEDQENLRAIIADSIGQHAPKGISTFRARHLGDGRLRHFEARVRWEYDETGQPLGALGVIIDVTERREAEAHIAHLARHDPLTGLPNRALFHERLQEALARAQRGEGFAVLLIDLDRFKEVNDTLGHPVGDALLRAVTGRLLAELRETDTLARLGGDEFAIIQSDVAQPKATLPLARRLVEMLGHPFELDGHQVVIGSSIGIALAPVDGRDADRLVKAADLALYRAKEEGRGRWRFFEPGMDAHMQRRRALELDLRRALQAGEFALFYQPVVDAASRRISGLEALLRWQHPGRGLVLPAAFMPLAEEIGLIVPIGEWVLARACADAAGWPGRLRVAVNLSPAQFAHRGLIDAVAAALERSRLDPARLELEITETVMLQETEATLATLHRLKSLGVRIVMDDFGTGYSSLSYLRRFPFDKVKIDRSFTRELEQSRQSHAIVRAVADMCSALSVITTAEGVETEAQLQTLLLDGCDEAQGNLFSRPLPADEIPFLLEQARLSA</sequence>
<dbReference type="InterPro" id="IPR001610">
    <property type="entry name" value="PAC"/>
</dbReference>
<dbReference type="SMART" id="SM00091">
    <property type="entry name" value="PAS"/>
    <property type="match status" value="3"/>
</dbReference>
<dbReference type="EMBL" id="VWPK01000042">
    <property type="protein sequence ID" value="KAA5609863.1"/>
    <property type="molecule type" value="Genomic_DNA"/>
</dbReference>
<evidence type="ECO:0000313" key="5">
    <source>
        <dbReference type="EMBL" id="KAA5609863.1"/>
    </source>
</evidence>
<dbReference type="PROSITE" id="PS50113">
    <property type="entry name" value="PAC"/>
    <property type="match status" value="3"/>
</dbReference>
<dbReference type="NCBIfam" id="TIGR00229">
    <property type="entry name" value="sensory_box"/>
    <property type="match status" value="2"/>
</dbReference>
<dbReference type="CDD" id="cd12915">
    <property type="entry name" value="PDC2_DGC_like"/>
    <property type="match status" value="1"/>
</dbReference>
<dbReference type="Gene3D" id="3.30.450.20">
    <property type="entry name" value="PAS domain"/>
    <property type="match status" value="5"/>
</dbReference>
<dbReference type="InterPro" id="IPR029787">
    <property type="entry name" value="Nucleotide_cyclase"/>
</dbReference>
<dbReference type="SMART" id="SM00267">
    <property type="entry name" value="GGDEF"/>
    <property type="match status" value="1"/>
</dbReference>
<dbReference type="RefSeq" id="WP_150043032.1">
    <property type="nucleotide sequence ID" value="NZ_OW485601.1"/>
</dbReference>
<dbReference type="FunFam" id="3.30.70.270:FF:000001">
    <property type="entry name" value="Diguanylate cyclase domain protein"/>
    <property type="match status" value="1"/>
</dbReference>
<dbReference type="Pfam" id="PF08447">
    <property type="entry name" value="PAS_3"/>
    <property type="match status" value="3"/>
</dbReference>
<dbReference type="InterPro" id="IPR013655">
    <property type="entry name" value="PAS_fold_3"/>
</dbReference>
<dbReference type="PROSITE" id="PS50887">
    <property type="entry name" value="GGDEF"/>
    <property type="match status" value="1"/>
</dbReference>
<dbReference type="SUPFAM" id="SSF141868">
    <property type="entry name" value="EAL domain-like"/>
    <property type="match status" value="1"/>
</dbReference>
<protein>
    <submittedName>
        <fullName evidence="5">EAL domain-containing protein</fullName>
    </submittedName>
</protein>
<dbReference type="InterPro" id="IPR001633">
    <property type="entry name" value="EAL_dom"/>
</dbReference>
<dbReference type="PANTHER" id="PTHR44757:SF2">
    <property type="entry name" value="BIOFILM ARCHITECTURE MAINTENANCE PROTEIN MBAA"/>
    <property type="match status" value="1"/>
</dbReference>
<dbReference type="NCBIfam" id="TIGR00254">
    <property type="entry name" value="GGDEF"/>
    <property type="match status" value="1"/>
</dbReference>
<dbReference type="Proteomes" id="UP000325255">
    <property type="component" value="Unassembled WGS sequence"/>
</dbReference>
<dbReference type="CDD" id="cd01948">
    <property type="entry name" value="EAL"/>
    <property type="match status" value="1"/>
</dbReference>
<dbReference type="PROSITE" id="PS50883">
    <property type="entry name" value="EAL"/>
    <property type="match status" value="1"/>
</dbReference>
<dbReference type="CDD" id="cd12914">
    <property type="entry name" value="PDC1_DGC_like"/>
    <property type="match status" value="1"/>
</dbReference>
<dbReference type="OrthoDB" id="9793210at2"/>